<dbReference type="RefSeq" id="WP_189420091.1">
    <property type="nucleotide sequence ID" value="NZ_BMYZ01000003.1"/>
</dbReference>
<dbReference type="PANTHER" id="PTHR30537:SF5">
    <property type="entry name" value="HTH-TYPE TRANSCRIPTIONAL ACTIVATOR TTDR-RELATED"/>
    <property type="match status" value="1"/>
</dbReference>
<comment type="caution">
    <text evidence="6">The sequence shown here is derived from an EMBL/GenBank/DDBJ whole genome shotgun (WGS) entry which is preliminary data.</text>
</comment>
<dbReference type="InterPro" id="IPR036388">
    <property type="entry name" value="WH-like_DNA-bd_sf"/>
</dbReference>
<evidence type="ECO:0000256" key="1">
    <source>
        <dbReference type="ARBA" id="ARBA00009437"/>
    </source>
</evidence>
<organism evidence="6 7">
    <name type="scientific">Cellvibrio zantedeschiae</name>
    <dbReference type="NCBI Taxonomy" id="1237077"/>
    <lineage>
        <taxon>Bacteria</taxon>
        <taxon>Pseudomonadati</taxon>
        <taxon>Pseudomonadota</taxon>
        <taxon>Gammaproteobacteria</taxon>
        <taxon>Cellvibrionales</taxon>
        <taxon>Cellvibrionaceae</taxon>
        <taxon>Cellvibrio</taxon>
    </lineage>
</organism>
<dbReference type="InterPro" id="IPR036390">
    <property type="entry name" value="WH_DNA-bd_sf"/>
</dbReference>
<keyword evidence="4" id="KW-0804">Transcription</keyword>
<dbReference type="SUPFAM" id="SSF53850">
    <property type="entry name" value="Periplasmic binding protein-like II"/>
    <property type="match status" value="1"/>
</dbReference>
<feature type="domain" description="HTH lysR-type" evidence="5">
    <location>
        <begin position="1"/>
        <end position="59"/>
    </location>
</feature>
<evidence type="ECO:0000256" key="2">
    <source>
        <dbReference type="ARBA" id="ARBA00023015"/>
    </source>
</evidence>
<reference evidence="7" key="1">
    <citation type="journal article" date="2019" name="Int. J. Syst. Evol. Microbiol.">
        <title>The Global Catalogue of Microorganisms (GCM) 10K type strain sequencing project: providing services to taxonomists for standard genome sequencing and annotation.</title>
        <authorList>
            <consortium name="The Broad Institute Genomics Platform"/>
            <consortium name="The Broad Institute Genome Sequencing Center for Infectious Disease"/>
            <person name="Wu L."/>
            <person name="Ma J."/>
        </authorList>
    </citation>
    <scope>NUCLEOTIDE SEQUENCE [LARGE SCALE GENOMIC DNA]</scope>
    <source>
        <strain evidence="7">KCTC 32239</strain>
    </source>
</reference>
<evidence type="ECO:0000259" key="5">
    <source>
        <dbReference type="PROSITE" id="PS50931"/>
    </source>
</evidence>
<dbReference type="Pfam" id="PF03466">
    <property type="entry name" value="LysR_substrate"/>
    <property type="match status" value="1"/>
</dbReference>
<evidence type="ECO:0000313" key="7">
    <source>
        <dbReference type="Proteomes" id="UP000619761"/>
    </source>
</evidence>
<dbReference type="CDD" id="cd08471">
    <property type="entry name" value="PBP2_CrgA_like_2"/>
    <property type="match status" value="1"/>
</dbReference>
<gene>
    <name evidence="6" type="ORF">GCM10011613_30160</name>
</gene>
<dbReference type="EMBL" id="BMYZ01000003">
    <property type="protein sequence ID" value="GGY83243.1"/>
    <property type="molecule type" value="Genomic_DNA"/>
</dbReference>
<evidence type="ECO:0000256" key="3">
    <source>
        <dbReference type="ARBA" id="ARBA00023125"/>
    </source>
</evidence>
<protein>
    <submittedName>
        <fullName evidence="6">LysR family transcriptional regulator</fullName>
    </submittedName>
</protein>
<evidence type="ECO:0000256" key="4">
    <source>
        <dbReference type="ARBA" id="ARBA00023163"/>
    </source>
</evidence>
<keyword evidence="2" id="KW-0805">Transcription regulation</keyword>
<dbReference type="InterPro" id="IPR005119">
    <property type="entry name" value="LysR_subst-bd"/>
</dbReference>
<dbReference type="Proteomes" id="UP000619761">
    <property type="component" value="Unassembled WGS sequence"/>
</dbReference>
<keyword evidence="7" id="KW-1185">Reference proteome</keyword>
<proteinExistence type="inferred from homology"/>
<dbReference type="InterPro" id="IPR000847">
    <property type="entry name" value="LysR_HTH_N"/>
</dbReference>
<sequence>MDRYTELQVFVAVAESEGFAVGARKLGISPPVATRAVADLEARLGIKLLTRSTRHVRVTDAGKRYLDDAKRILLDIAEADEAATGINGEPSGHLAVTAPVLFGKMFVLPGVIEFLNRYPKMEVNALFLDRVVNLLEEGLDVGIRIGDLADSSMRAIRVGAVKRIVCASPEYIKRAGTPQHPDELLQHTIITANGLNASTEWKFKDGINIRVKPRLSFATNDAAMEAAIAGFGITRLLSYQIAPQLADGRLNVLLADFEQTKIPIHVIHREGRYASAKIRSFVDLMVEQLRNNPSLNSEA</sequence>
<dbReference type="Gene3D" id="1.10.10.10">
    <property type="entry name" value="Winged helix-like DNA-binding domain superfamily/Winged helix DNA-binding domain"/>
    <property type="match status" value="1"/>
</dbReference>
<evidence type="ECO:0000313" key="6">
    <source>
        <dbReference type="EMBL" id="GGY83243.1"/>
    </source>
</evidence>
<dbReference type="InterPro" id="IPR058163">
    <property type="entry name" value="LysR-type_TF_proteobact-type"/>
</dbReference>
<dbReference type="PROSITE" id="PS50931">
    <property type="entry name" value="HTH_LYSR"/>
    <property type="match status" value="1"/>
</dbReference>
<dbReference type="SUPFAM" id="SSF46785">
    <property type="entry name" value="Winged helix' DNA-binding domain"/>
    <property type="match status" value="1"/>
</dbReference>
<name>A0ABQ3B7P7_9GAMM</name>
<comment type="similarity">
    <text evidence="1">Belongs to the LysR transcriptional regulatory family.</text>
</comment>
<dbReference type="Gene3D" id="3.40.190.290">
    <property type="match status" value="1"/>
</dbReference>
<dbReference type="Pfam" id="PF00126">
    <property type="entry name" value="HTH_1"/>
    <property type="match status" value="1"/>
</dbReference>
<dbReference type="PANTHER" id="PTHR30537">
    <property type="entry name" value="HTH-TYPE TRANSCRIPTIONAL REGULATOR"/>
    <property type="match status" value="1"/>
</dbReference>
<keyword evidence="3" id="KW-0238">DNA-binding</keyword>
<accession>A0ABQ3B7P7</accession>